<proteinExistence type="predicted"/>
<gene>
    <name evidence="2" type="ORF">XFLAVUS301_51880</name>
</gene>
<evidence type="ECO:0000313" key="2">
    <source>
        <dbReference type="EMBL" id="GLI25514.1"/>
    </source>
</evidence>
<feature type="region of interest" description="Disordered" evidence="1">
    <location>
        <begin position="49"/>
        <end position="101"/>
    </location>
</feature>
<dbReference type="AlphaFoldDB" id="A0A9W6FM43"/>
<reference evidence="2" key="1">
    <citation type="submission" date="2022-12" db="EMBL/GenBank/DDBJ databases">
        <title>Reference genome sequencing for broad-spectrum identification of bacterial and archaeal isolates by mass spectrometry.</title>
        <authorList>
            <person name="Sekiguchi Y."/>
            <person name="Tourlousse D.M."/>
        </authorList>
    </citation>
    <scope>NUCLEOTIDE SEQUENCE</scope>
    <source>
        <strain evidence="2">301</strain>
    </source>
</reference>
<organism evidence="2 3">
    <name type="scientific">Xanthobacter flavus</name>
    <dbReference type="NCBI Taxonomy" id="281"/>
    <lineage>
        <taxon>Bacteria</taxon>
        <taxon>Pseudomonadati</taxon>
        <taxon>Pseudomonadota</taxon>
        <taxon>Alphaproteobacteria</taxon>
        <taxon>Hyphomicrobiales</taxon>
        <taxon>Xanthobacteraceae</taxon>
        <taxon>Xanthobacter</taxon>
    </lineage>
</organism>
<comment type="caution">
    <text evidence="2">The sequence shown here is derived from an EMBL/GenBank/DDBJ whole genome shotgun (WGS) entry which is preliminary data.</text>
</comment>
<evidence type="ECO:0000256" key="1">
    <source>
        <dbReference type="SAM" id="MobiDB-lite"/>
    </source>
</evidence>
<dbReference type="EMBL" id="BSDO01000018">
    <property type="protein sequence ID" value="GLI25514.1"/>
    <property type="molecule type" value="Genomic_DNA"/>
</dbReference>
<name>A0A9W6FM43_XANFL</name>
<accession>A0A9W6FM43</accession>
<protein>
    <submittedName>
        <fullName evidence="2">Uncharacterized protein</fullName>
    </submittedName>
</protein>
<sequence length="101" mass="10962">MEFPAGGGLPAMHGILRVALRMTADQFRQQDSHIDLDIADDPAVAARGRCRGVGQSRKQKQAQRHSDTPCSHGRKPSHLWPKLYGGVRSTGGGRSVPNPPR</sequence>
<evidence type="ECO:0000313" key="3">
    <source>
        <dbReference type="Proteomes" id="UP001144397"/>
    </source>
</evidence>
<dbReference type="Proteomes" id="UP001144397">
    <property type="component" value="Unassembled WGS sequence"/>
</dbReference>